<dbReference type="AlphaFoldDB" id="A0A383VA05"/>
<feature type="binding site" evidence="1">
    <location>
        <position position="324"/>
    </location>
    <ligand>
        <name>Mg(2+)</name>
        <dbReference type="ChEBI" id="CHEBI:18420"/>
        <label>1</label>
    </ligand>
</feature>
<name>A0A383VA05_TETOB</name>
<feature type="binding site" evidence="1">
    <location>
        <position position="322"/>
    </location>
    <ligand>
        <name>Mg(2+)</name>
        <dbReference type="ChEBI" id="CHEBI:18420"/>
        <label>1</label>
    </ligand>
</feature>
<dbReference type="STRING" id="3088.A0A383VA05"/>
<sequence>MDAAADAAYGSLLGACVGDAAGAVLEFIYRMPTEAEVEAALKMPGGGVWEVGPGQVTGDSELALCMAQALMDMPASRRAVPLDAVAVWYGKWLASLPFDIGNATRAALSVARGQPAVEGLAARVQAAAAEANQDSLSNGCLMRITPLAIWSSRQPADVIAANAAAETALTHPQQTAQLATGAYCLAIAHLINHPRDAQGAIAAATAWLQQGLAAALQQGPLPGSNHSSASGSSSAGSSSAGSSASREHDDAPADGAAPCSKAAAAWGTVLGWLGEAQQEGPGPEVQHAAGYIKWGFVHAFRALALALPFEEALRQVLLRGGDTDTNAAIVGGLLGAYRGAGDIPDCMKGPVLSRCSSSEGIKRPGFLQTGKLPQLFEKLWAAACS</sequence>
<evidence type="ECO:0000313" key="4">
    <source>
        <dbReference type="Proteomes" id="UP000256970"/>
    </source>
</evidence>
<keyword evidence="4" id="KW-1185">Reference proteome</keyword>
<evidence type="ECO:0008006" key="5">
    <source>
        <dbReference type="Google" id="ProtNLM"/>
    </source>
</evidence>
<dbReference type="PANTHER" id="PTHR16222:SF35">
    <property type="entry name" value="ADP-RIBOSYLGLYCOHYDROLASE"/>
    <property type="match status" value="1"/>
</dbReference>
<feature type="binding site" evidence="1">
    <location>
        <position position="59"/>
    </location>
    <ligand>
        <name>Mg(2+)</name>
        <dbReference type="ChEBI" id="CHEBI:18420"/>
        <label>1</label>
    </ligand>
</feature>
<evidence type="ECO:0000256" key="1">
    <source>
        <dbReference type="PIRSR" id="PIRSR605502-1"/>
    </source>
</evidence>
<feature type="binding site" evidence="1">
    <location>
        <position position="57"/>
    </location>
    <ligand>
        <name>Mg(2+)</name>
        <dbReference type="ChEBI" id="CHEBI:18420"/>
        <label>1</label>
    </ligand>
</feature>
<comment type="cofactor">
    <cofactor evidence="1">
        <name>Mg(2+)</name>
        <dbReference type="ChEBI" id="CHEBI:18420"/>
    </cofactor>
    <text evidence="1">Binds 2 magnesium ions per subunit.</text>
</comment>
<accession>A0A383VA05</accession>
<evidence type="ECO:0000256" key="2">
    <source>
        <dbReference type="SAM" id="MobiDB-lite"/>
    </source>
</evidence>
<dbReference type="EMBL" id="FNXT01000129">
    <property type="protein sequence ID" value="SZX61176.1"/>
    <property type="molecule type" value="Genomic_DNA"/>
</dbReference>
<evidence type="ECO:0000313" key="3">
    <source>
        <dbReference type="EMBL" id="SZX61176.1"/>
    </source>
</evidence>
<dbReference type="InterPro" id="IPR050792">
    <property type="entry name" value="ADP-ribosylglycohydrolase"/>
</dbReference>
<gene>
    <name evidence="3" type="ORF">BQ4739_LOCUS1698</name>
</gene>
<dbReference type="PANTHER" id="PTHR16222">
    <property type="entry name" value="ADP-RIBOSYLGLYCOHYDROLASE"/>
    <property type="match status" value="1"/>
</dbReference>
<dbReference type="Gene3D" id="1.10.4080.10">
    <property type="entry name" value="ADP-ribosylation/Crystallin J1"/>
    <property type="match status" value="1"/>
</dbReference>
<dbReference type="Proteomes" id="UP000256970">
    <property type="component" value="Unassembled WGS sequence"/>
</dbReference>
<dbReference type="InterPro" id="IPR005502">
    <property type="entry name" value="Ribosyl_crysJ1"/>
</dbReference>
<feature type="binding site" evidence="1">
    <location>
        <position position="325"/>
    </location>
    <ligand>
        <name>Mg(2+)</name>
        <dbReference type="ChEBI" id="CHEBI:18420"/>
        <label>1</label>
    </ligand>
</feature>
<proteinExistence type="predicted"/>
<dbReference type="Pfam" id="PF03747">
    <property type="entry name" value="ADP_ribosyl_GH"/>
    <property type="match status" value="1"/>
</dbReference>
<dbReference type="InterPro" id="IPR036705">
    <property type="entry name" value="Ribosyl_crysJ1_sf"/>
</dbReference>
<dbReference type="GO" id="GO:0046872">
    <property type="term" value="F:metal ion binding"/>
    <property type="evidence" value="ECO:0007669"/>
    <property type="project" value="UniProtKB-KW"/>
</dbReference>
<dbReference type="SUPFAM" id="SSF101478">
    <property type="entry name" value="ADP-ribosylglycohydrolase"/>
    <property type="match status" value="1"/>
</dbReference>
<protein>
    <recommendedName>
        <fullName evidence="5">ADP-ribosylglycohydrolase</fullName>
    </recommendedName>
</protein>
<feature type="compositionally biased region" description="Low complexity" evidence="2">
    <location>
        <begin position="218"/>
        <end position="244"/>
    </location>
</feature>
<organism evidence="3 4">
    <name type="scientific">Tetradesmus obliquus</name>
    <name type="common">Green alga</name>
    <name type="synonym">Acutodesmus obliquus</name>
    <dbReference type="NCBI Taxonomy" id="3088"/>
    <lineage>
        <taxon>Eukaryota</taxon>
        <taxon>Viridiplantae</taxon>
        <taxon>Chlorophyta</taxon>
        <taxon>core chlorophytes</taxon>
        <taxon>Chlorophyceae</taxon>
        <taxon>CS clade</taxon>
        <taxon>Sphaeropleales</taxon>
        <taxon>Scenedesmaceae</taxon>
        <taxon>Tetradesmus</taxon>
    </lineage>
</organism>
<keyword evidence="1" id="KW-0460">Magnesium</keyword>
<reference evidence="3 4" key="1">
    <citation type="submission" date="2016-10" db="EMBL/GenBank/DDBJ databases">
        <authorList>
            <person name="Cai Z."/>
        </authorList>
    </citation>
    <scope>NUCLEOTIDE SEQUENCE [LARGE SCALE GENOMIC DNA]</scope>
</reference>
<keyword evidence="1" id="KW-0479">Metal-binding</keyword>
<feature type="region of interest" description="Disordered" evidence="2">
    <location>
        <begin position="218"/>
        <end position="258"/>
    </location>
</feature>